<keyword evidence="1" id="KW-0472">Membrane</keyword>
<evidence type="ECO:0008006" key="4">
    <source>
        <dbReference type="Google" id="ProtNLM"/>
    </source>
</evidence>
<reference evidence="2" key="1">
    <citation type="journal article" date="2014" name="Int. J. Syst. Evol. Microbiol.">
        <title>Complete genome sequence of Corynebacterium casei LMG S-19264T (=DSM 44701T), isolated from a smear-ripened cheese.</title>
        <authorList>
            <consortium name="US DOE Joint Genome Institute (JGI-PGF)"/>
            <person name="Walter F."/>
            <person name="Albersmeier A."/>
            <person name="Kalinowski J."/>
            <person name="Ruckert C."/>
        </authorList>
    </citation>
    <scope>NUCLEOTIDE SEQUENCE</scope>
    <source>
        <strain evidence="2">KCTC 23077</strain>
    </source>
</reference>
<keyword evidence="3" id="KW-1185">Reference proteome</keyword>
<gene>
    <name evidence="2" type="ORF">GCM10007067_26300</name>
</gene>
<evidence type="ECO:0000256" key="1">
    <source>
        <dbReference type="SAM" id="Phobius"/>
    </source>
</evidence>
<dbReference type="Proteomes" id="UP000646426">
    <property type="component" value="Unassembled WGS sequence"/>
</dbReference>
<sequence length="240" mass="25542">MSGYSLFVALHVGAGVIALVAFWLNAALRKGSRPHRLVGRTYLIAMAAVIVSGAPLLVQRVIDGHPATAAFLGYLLLLTATATWLLWRAVRDRTALHRYTGPVYGGLAITNIAAGLGVLLLGLRVDAPLLIGFSAVGLVTGIDMLRKRARLAAQPLWWRSEHTAAVIACGVATHIAFLSLGLPRLLPSVDGAALHYLAWFGPLAVAVVARVLIARRQRRAMLTRTTRPAVVTTAAADVAR</sequence>
<name>A0A918WBB7_9GAMM</name>
<evidence type="ECO:0000313" key="2">
    <source>
        <dbReference type="EMBL" id="GHA87175.1"/>
    </source>
</evidence>
<evidence type="ECO:0000313" key="3">
    <source>
        <dbReference type="Proteomes" id="UP000646426"/>
    </source>
</evidence>
<organism evidence="2 3">
    <name type="scientific">Cognatilysobacter bugurensis</name>
    <dbReference type="NCBI Taxonomy" id="543356"/>
    <lineage>
        <taxon>Bacteria</taxon>
        <taxon>Pseudomonadati</taxon>
        <taxon>Pseudomonadota</taxon>
        <taxon>Gammaproteobacteria</taxon>
        <taxon>Lysobacterales</taxon>
        <taxon>Lysobacteraceae</taxon>
        <taxon>Cognatilysobacter</taxon>
    </lineage>
</organism>
<feature type="transmembrane region" description="Helical" evidence="1">
    <location>
        <begin position="40"/>
        <end position="62"/>
    </location>
</feature>
<feature type="transmembrane region" description="Helical" evidence="1">
    <location>
        <begin position="6"/>
        <end position="28"/>
    </location>
</feature>
<dbReference type="AlphaFoldDB" id="A0A918WBB7"/>
<keyword evidence="1" id="KW-1133">Transmembrane helix</keyword>
<dbReference type="EMBL" id="BMYD01000005">
    <property type="protein sequence ID" value="GHA87175.1"/>
    <property type="molecule type" value="Genomic_DNA"/>
</dbReference>
<feature type="transmembrane region" description="Helical" evidence="1">
    <location>
        <begin position="99"/>
        <end position="121"/>
    </location>
</feature>
<feature type="transmembrane region" description="Helical" evidence="1">
    <location>
        <begin position="192"/>
        <end position="213"/>
    </location>
</feature>
<feature type="transmembrane region" description="Helical" evidence="1">
    <location>
        <begin position="165"/>
        <end position="186"/>
    </location>
</feature>
<comment type="caution">
    <text evidence="2">The sequence shown here is derived from an EMBL/GenBank/DDBJ whole genome shotgun (WGS) entry which is preliminary data.</text>
</comment>
<reference evidence="2" key="2">
    <citation type="submission" date="2020-09" db="EMBL/GenBank/DDBJ databases">
        <authorList>
            <person name="Sun Q."/>
            <person name="Kim S."/>
        </authorList>
    </citation>
    <scope>NUCLEOTIDE SEQUENCE</scope>
    <source>
        <strain evidence="2">KCTC 23077</strain>
    </source>
</reference>
<feature type="transmembrane region" description="Helical" evidence="1">
    <location>
        <begin position="127"/>
        <end position="145"/>
    </location>
</feature>
<feature type="transmembrane region" description="Helical" evidence="1">
    <location>
        <begin position="68"/>
        <end position="87"/>
    </location>
</feature>
<accession>A0A918WBB7</accession>
<protein>
    <recommendedName>
        <fullName evidence="4">DUF2306 domain-containing protein</fullName>
    </recommendedName>
</protein>
<proteinExistence type="predicted"/>
<keyword evidence="1" id="KW-0812">Transmembrane</keyword>